<keyword evidence="3 11" id="KW-0813">Transport</keyword>
<comment type="caution">
    <text evidence="16">The sequence shown here is derived from an EMBL/GenBank/DDBJ whole genome shotgun (WGS) entry which is preliminary data.</text>
</comment>
<evidence type="ECO:0000313" key="17">
    <source>
        <dbReference type="Proteomes" id="UP000284006"/>
    </source>
</evidence>
<evidence type="ECO:0000256" key="8">
    <source>
        <dbReference type="ARBA" id="ARBA00023136"/>
    </source>
</evidence>
<dbReference type="Proteomes" id="UP000284006">
    <property type="component" value="Unassembled WGS sequence"/>
</dbReference>
<evidence type="ECO:0000313" key="16">
    <source>
        <dbReference type="EMBL" id="RJG19201.1"/>
    </source>
</evidence>
<dbReference type="Pfam" id="PF00593">
    <property type="entry name" value="TonB_dep_Rec_b-barrel"/>
    <property type="match status" value="1"/>
</dbReference>
<evidence type="ECO:0000256" key="11">
    <source>
        <dbReference type="PROSITE-ProRule" id="PRU01360"/>
    </source>
</evidence>
<dbReference type="Gene3D" id="2.40.170.20">
    <property type="entry name" value="TonB-dependent receptor, beta-barrel domain"/>
    <property type="match status" value="1"/>
</dbReference>
<dbReference type="SUPFAM" id="SSF56935">
    <property type="entry name" value="Porins"/>
    <property type="match status" value="1"/>
</dbReference>
<keyword evidence="7 12" id="KW-0798">TonB box</keyword>
<dbReference type="Pfam" id="PF07715">
    <property type="entry name" value="Plug"/>
    <property type="match status" value="1"/>
</dbReference>
<keyword evidence="4 11" id="KW-1134">Transmembrane beta strand</keyword>
<dbReference type="InterPro" id="IPR037066">
    <property type="entry name" value="Plug_dom_sf"/>
</dbReference>
<evidence type="ECO:0000256" key="2">
    <source>
        <dbReference type="ARBA" id="ARBA00009810"/>
    </source>
</evidence>
<feature type="domain" description="TonB-dependent receptor-like beta-barrel" evidence="14">
    <location>
        <begin position="287"/>
        <end position="702"/>
    </location>
</feature>
<feature type="chain" id="PRO_5019010527" evidence="13">
    <location>
        <begin position="29"/>
        <end position="722"/>
    </location>
</feature>
<comment type="subcellular location">
    <subcellularLocation>
        <location evidence="1 11">Cell outer membrane</location>
        <topology evidence="1 11">Multi-pass membrane protein</topology>
    </subcellularLocation>
</comment>
<dbReference type="PROSITE" id="PS52016">
    <property type="entry name" value="TONB_DEPENDENT_REC_3"/>
    <property type="match status" value="1"/>
</dbReference>
<evidence type="ECO:0000256" key="1">
    <source>
        <dbReference type="ARBA" id="ARBA00004571"/>
    </source>
</evidence>
<gene>
    <name evidence="16" type="ORF">D3872_08855</name>
</gene>
<dbReference type="InterPro" id="IPR012910">
    <property type="entry name" value="Plug_dom"/>
</dbReference>
<evidence type="ECO:0000256" key="6">
    <source>
        <dbReference type="ARBA" id="ARBA00022729"/>
    </source>
</evidence>
<dbReference type="EMBL" id="QYUP01000087">
    <property type="protein sequence ID" value="RJG19201.1"/>
    <property type="molecule type" value="Genomic_DNA"/>
</dbReference>
<organism evidence="16 17">
    <name type="scientific">Massilia cavernae</name>
    <dbReference type="NCBI Taxonomy" id="2320864"/>
    <lineage>
        <taxon>Bacteria</taxon>
        <taxon>Pseudomonadati</taxon>
        <taxon>Pseudomonadota</taxon>
        <taxon>Betaproteobacteria</taxon>
        <taxon>Burkholderiales</taxon>
        <taxon>Oxalobacteraceae</taxon>
        <taxon>Telluria group</taxon>
        <taxon>Massilia</taxon>
    </lineage>
</organism>
<dbReference type="Gene3D" id="2.170.130.10">
    <property type="entry name" value="TonB-dependent receptor, plug domain"/>
    <property type="match status" value="1"/>
</dbReference>
<evidence type="ECO:0000259" key="15">
    <source>
        <dbReference type="Pfam" id="PF07715"/>
    </source>
</evidence>
<proteinExistence type="inferred from homology"/>
<dbReference type="PANTHER" id="PTHR30069:SF29">
    <property type="entry name" value="HEMOGLOBIN AND HEMOGLOBIN-HAPTOGLOBIN-BINDING PROTEIN 1-RELATED"/>
    <property type="match status" value="1"/>
</dbReference>
<dbReference type="GO" id="GO:0044718">
    <property type="term" value="P:siderophore transmembrane transport"/>
    <property type="evidence" value="ECO:0007669"/>
    <property type="project" value="TreeGrafter"/>
</dbReference>
<dbReference type="OrthoDB" id="8671598at2"/>
<name>A0A418Y163_9BURK</name>
<protein>
    <submittedName>
        <fullName evidence="16">TonB-dependent receptor</fullName>
    </submittedName>
</protein>
<keyword evidence="6 13" id="KW-0732">Signal</keyword>
<evidence type="ECO:0000256" key="12">
    <source>
        <dbReference type="RuleBase" id="RU003357"/>
    </source>
</evidence>
<keyword evidence="17" id="KW-1185">Reference proteome</keyword>
<evidence type="ECO:0000259" key="14">
    <source>
        <dbReference type="Pfam" id="PF00593"/>
    </source>
</evidence>
<sequence>MMSTLTSGICMPPVLLTFRLPLVLAALAAPVAAQTPPTATPARPPAQKVDEQDIQKVEIRGSTETYNPRRDDTATKIVVKGDEITKYGDTNVMEILKRLPGVSVGPRGIQMRGLGSGYTQFLLNGERPPIGFSTDQIHPDEIERIEIMRAASAEYSTQSIAGTINIIMKTNVRFKPKGGAQRSVSVGAGASKGGVSPYVGVSMSEPLGRFAYAVNANASRNVFERESHNMDEGYDAAGQLIRLRGTKVESRNESSSISATPRLTWTLENGENLTLLSSLHANRSKNRMHWETESTLGTPYTYRTVDSSSPSERRSMRTDFNWLHKLGAGAKLDLKAGVTYNSFRGDSRRLALAANGAPVQDDLTANESGETGFSSIGKYSTPIFEGHSLGAGWDLGFTGRDEDRFESIGRNGAAPVISDEIYRSEASRVAVYAQDEWNVTPRWSVYAGARWEGIQTISSGNTFDTSRSRTRVLSPLFHTLYKLPGIRGDQLRGALTRTYKAPATQSLIPRGYRSLNNSATVPDNLGNPDLRPELAYGLDLSYEHYWAPNALLSASVTAREIDDYTRNGLVLMPDGRWAIMPVNNGKAHVRSIELEAKFPVKALNPDAPAIELRANVARNWSWVDSVPGPHNRLDSQTPVTANFGLDYRTGPYSMGSSYTFANGGLVRVSTDQTRYQNVKRDLEAYVGWSRNKFSLRLALQNILAQDTIQDVTYTNKAGTTHR</sequence>
<feature type="domain" description="TonB-dependent receptor plug" evidence="15">
    <location>
        <begin position="70"/>
        <end position="163"/>
    </location>
</feature>
<keyword evidence="10 11" id="KW-0998">Cell outer membrane</keyword>
<comment type="similarity">
    <text evidence="2 11 12">Belongs to the TonB-dependent receptor family.</text>
</comment>
<feature type="signal peptide" evidence="13">
    <location>
        <begin position="1"/>
        <end position="28"/>
    </location>
</feature>
<dbReference type="GO" id="GO:0009279">
    <property type="term" value="C:cell outer membrane"/>
    <property type="evidence" value="ECO:0007669"/>
    <property type="project" value="UniProtKB-SubCell"/>
</dbReference>
<evidence type="ECO:0000256" key="9">
    <source>
        <dbReference type="ARBA" id="ARBA00023170"/>
    </source>
</evidence>
<evidence type="ECO:0000256" key="10">
    <source>
        <dbReference type="ARBA" id="ARBA00023237"/>
    </source>
</evidence>
<evidence type="ECO:0000256" key="5">
    <source>
        <dbReference type="ARBA" id="ARBA00022692"/>
    </source>
</evidence>
<dbReference type="InterPro" id="IPR036942">
    <property type="entry name" value="Beta-barrel_TonB_sf"/>
</dbReference>
<dbReference type="InterPro" id="IPR000531">
    <property type="entry name" value="Beta-barrel_TonB"/>
</dbReference>
<dbReference type="AlphaFoldDB" id="A0A418Y163"/>
<evidence type="ECO:0000256" key="4">
    <source>
        <dbReference type="ARBA" id="ARBA00022452"/>
    </source>
</evidence>
<reference evidence="16 17" key="1">
    <citation type="submission" date="2018-09" db="EMBL/GenBank/DDBJ databases">
        <authorList>
            <person name="Zhu H."/>
        </authorList>
    </citation>
    <scope>NUCLEOTIDE SEQUENCE [LARGE SCALE GENOMIC DNA]</scope>
    <source>
        <strain evidence="16 17">K1S02-61</strain>
    </source>
</reference>
<keyword evidence="9 16" id="KW-0675">Receptor</keyword>
<accession>A0A418Y163</accession>
<keyword evidence="8 11" id="KW-0472">Membrane</keyword>
<evidence type="ECO:0000256" key="7">
    <source>
        <dbReference type="ARBA" id="ARBA00023077"/>
    </source>
</evidence>
<evidence type="ECO:0000256" key="3">
    <source>
        <dbReference type="ARBA" id="ARBA00022448"/>
    </source>
</evidence>
<dbReference type="PANTHER" id="PTHR30069">
    <property type="entry name" value="TONB-DEPENDENT OUTER MEMBRANE RECEPTOR"/>
    <property type="match status" value="1"/>
</dbReference>
<dbReference type="GO" id="GO:0015344">
    <property type="term" value="F:siderophore uptake transmembrane transporter activity"/>
    <property type="evidence" value="ECO:0007669"/>
    <property type="project" value="TreeGrafter"/>
</dbReference>
<dbReference type="InterPro" id="IPR039426">
    <property type="entry name" value="TonB-dep_rcpt-like"/>
</dbReference>
<keyword evidence="5 11" id="KW-0812">Transmembrane</keyword>
<evidence type="ECO:0000256" key="13">
    <source>
        <dbReference type="SAM" id="SignalP"/>
    </source>
</evidence>